<dbReference type="AlphaFoldDB" id="A0A2S7KQV5"/>
<feature type="chain" id="PRO_5015504134" description="Lipoprotein" evidence="1">
    <location>
        <begin position="21"/>
        <end position="246"/>
    </location>
</feature>
<gene>
    <name evidence="2" type="ORF">BST85_08955</name>
</gene>
<dbReference type="OrthoDB" id="978531at2"/>
<keyword evidence="3" id="KW-1185">Reference proteome</keyword>
<name>A0A2S7KQV5_9FLAO</name>
<reference evidence="2 3" key="1">
    <citation type="submission" date="2016-11" db="EMBL/GenBank/DDBJ databases">
        <title>Trade-off between light-utilization and light-protection in marine flavobacteria.</title>
        <authorList>
            <person name="Kumagai Y."/>
        </authorList>
    </citation>
    <scope>NUCLEOTIDE SEQUENCE [LARGE SCALE GENOMIC DNA]</scope>
    <source>
        <strain evidence="2 3">NBRC 107741</strain>
    </source>
</reference>
<dbReference type="EMBL" id="MQUB01000001">
    <property type="protein sequence ID" value="PQB05005.1"/>
    <property type="molecule type" value="Genomic_DNA"/>
</dbReference>
<evidence type="ECO:0008006" key="4">
    <source>
        <dbReference type="Google" id="ProtNLM"/>
    </source>
</evidence>
<sequence>MIYRFFFALALVLVASSCQFVETMEVREDGSGKIAVSMDMSEMMTLSQLAQDSTLTKTDTIIRMRDFLEQKKDSIATLPAEEQKRLKELEDFSFRTYMDPDGGKMDIEVFTEFDRVDEIGDLMAAFEKSGDFMSGFSQDENSQSAGDSSEGLIGVKFSMKNGVFKRDAFIRDPQKHKQQMDSVASAESFLEGMRYTLRYTFPKRIKNASAKDAKLSLDGKTIEVDRSFLAYFKDPDILDLEVELED</sequence>
<accession>A0A2S7KQV5</accession>
<evidence type="ECO:0000313" key="2">
    <source>
        <dbReference type="EMBL" id="PQB05005.1"/>
    </source>
</evidence>
<evidence type="ECO:0000313" key="3">
    <source>
        <dbReference type="Proteomes" id="UP000239800"/>
    </source>
</evidence>
<evidence type="ECO:0000256" key="1">
    <source>
        <dbReference type="SAM" id="SignalP"/>
    </source>
</evidence>
<organism evidence="2 3">
    <name type="scientific">Aureitalea marina</name>
    <dbReference type="NCBI Taxonomy" id="930804"/>
    <lineage>
        <taxon>Bacteria</taxon>
        <taxon>Pseudomonadati</taxon>
        <taxon>Bacteroidota</taxon>
        <taxon>Flavobacteriia</taxon>
        <taxon>Flavobacteriales</taxon>
        <taxon>Flavobacteriaceae</taxon>
        <taxon>Aureitalea</taxon>
    </lineage>
</organism>
<comment type="caution">
    <text evidence="2">The sequence shown here is derived from an EMBL/GenBank/DDBJ whole genome shotgun (WGS) entry which is preliminary data.</text>
</comment>
<proteinExistence type="predicted"/>
<dbReference type="RefSeq" id="WP_104812936.1">
    <property type="nucleotide sequence ID" value="NZ_MQUB01000001.1"/>
</dbReference>
<keyword evidence="1" id="KW-0732">Signal</keyword>
<feature type="signal peptide" evidence="1">
    <location>
        <begin position="1"/>
        <end position="20"/>
    </location>
</feature>
<dbReference type="PROSITE" id="PS51257">
    <property type="entry name" value="PROKAR_LIPOPROTEIN"/>
    <property type="match status" value="1"/>
</dbReference>
<dbReference type="Proteomes" id="UP000239800">
    <property type="component" value="Unassembled WGS sequence"/>
</dbReference>
<protein>
    <recommendedName>
        <fullName evidence="4">Lipoprotein</fullName>
    </recommendedName>
</protein>